<feature type="domain" description="USP" evidence="3">
    <location>
        <begin position="1"/>
        <end position="76"/>
    </location>
</feature>
<organism evidence="4 5">
    <name type="scientific">Gossypium hirsutum</name>
    <name type="common">Upland cotton</name>
    <name type="synonym">Gossypium mexicanum</name>
    <dbReference type="NCBI Taxonomy" id="3635"/>
    <lineage>
        <taxon>Eukaryota</taxon>
        <taxon>Viridiplantae</taxon>
        <taxon>Streptophyta</taxon>
        <taxon>Embryophyta</taxon>
        <taxon>Tracheophyta</taxon>
        <taxon>Spermatophyta</taxon>
        <taxon>Magnoliopsida</taxon>
        <taxon>eudicotyledons</taxon>
        <taxon>Gunneridae</taxon>
        <taxon>Pentapetalae</taxon>
        <taxon>rosids</taxon>
        <taxon>malvids</taxon>
        <taxon>Malvales</taxon>
        <taxon>Malvaceae</taxon>
        <taxon>Malvoideae</taxon>
        <taxon>Gossypium</taxon>
    </lineage>
</organism>
<evidence type="ECO:0000313" key="4">
    <source>
        <dbReference type="Proteomes" id="UP000818029"/>
    </source>
</evidence>
<proteinExistence type="inferred from homology"/>
<sequence>MAWVWLLCFMCCWWIFFHEEELRYQLFAVVKHFGFKPTFGHYVCYIRSSPNMWHKMNDLRVTCVEEEAVDTKVCSR</sequence>
<dbReference type="PROSITE" id="PS00973">
    <property type="entry name" value="USP_2"/>
    <property type="match status" value="1"/>
</dbReference>
<feature type="signal peptide" evidence="2">
    <location>
        <begin position="1"/>
        <end position="18"/>
    </location>
</feature>
<dbReference type="Gene3D" id="3.90.70.10">
    <property type="entry name" value="Cysteine proteinases"/>
    <property type="match status" value="1"/>
</dbReference>
<comment type="similarity">
    <text evidence="1">Belongs to the peptidase C19 family.</text>
</comment>
<protein>
    <submittedName>
        <fullName evidence="5">Ubiquitin carboxyl-terminal hydrolase 20</fullName>
    </submittedName>
</protein>
<dbReference type="RefSeq" id="XP_016680946.1">
    <property type="nucleotide sequence ID" value="XM_016825457.2"/>
</dbReference>
<dbReference type="SUPFAM" id="SSF54001">
    <property type="entry name" value="Cysteine proteinases"/>
    <property type="match status" value="1"/>
</dbReference>
<reference evidence="4" key="1">
    <citation type="journal article" date="2020" name="Nat. Genet.">
        <title>Genomic diversifications of five Gossypium allopolyploid species and their impact on cotton improvement.</title>
        <authorList>
            <person name="Chen Z.J."/>
            <person name="Sreedasyam A."/>
            <person name="Ando A."/>
            <person name="Song Q."/>
            <person name="De Santiago L.M."/>
            <person name="Hulse-Kemp A.M."/>
            <person name="Ding M."/>
            <person name="Ye W."/>
            <person name="Kirkbride R.C."/>
            <person name="Jenkins J."/>
            <person name="Plott C."/>
            <person name="Lovell J."/>
            <person name="Lin Y.M."/>
            <person name="Vaughn R."/>
            <person name="Liu B."/>
            <person name="Simpson S."/>
            <person name="Scheffler B.E."/>
            <person name="Wen L."/>
            <person name="Saski C.A."/>
            <person name="Grover C.E."/>
            <person name="Hu G."/>
            <person name="Conover J.L."/>
            <person name="Carlson J.W."/>
            <person name="Shu S."/>
            <person name="Boston L.B."/>
            <person name="Williams M."/>
            <person name="Peterson D.G."/>
            <person name="McGee K."/>
            <person name="Jones D.C."/>
            <person name="Wendel J.F."/>
            <person name="Stelly D.M."/>
            <person name="Grimwood J."/>
            <person name="Schmutz J."/>
        </authorList>
    </citation>
    <scope>NUCLEOTIDE SEQUENCE [LARGE SCALE GENOMIC DNA]</scope>
    <source>
        <strain evidence="4">cv. TM-1</strain>
    </source>
</reference>
<dbReference type="InterPro" id="IPR001394">
    <property type="entry name" value="Peptidase_C19_UCH"/>
</dbReference>
<dbReference type="InterPro" id="IPR038765">
    <property type="entry name" value="Papain-like_cys_pep_sf"/>
</dbReference>
<dbReference type="InterPro" id="IPR028889">
    <property type="entry name" value="USP"/>
</dbReference>
<dbReference type="GO" id="GO:0004843">
    <property type="term" value="F:cysteine-type deubiquitinase activity"/>
    <property type="evidence" value="ECO:0007669"/>
    <property type="project" value="InterPro"/>
</dbReference>
<evidence type="ECO:0000313" key="5">
    <source>
        <dbReference type="RefSeq" id="XP_016680946.1"/>
    </source>
</evidence>
<keyword evidence="4" id="KW-1185">Reference proteome</keyword>
<dbReference type="AlphaFoldDB" id="A0A1U8IS93"/>
<keyword evidence="5" id="KW-0378">Hydrolase</keyword>
<dbReference type="Proteomes" id="UP000818029">
    <property type="component" value="Chromosome D04"/>
</dbReference>
<accession>A0A1U8IS93</accession>
<name>A0A1U8IS93_GOSHI</name>
<keyword evidence="2" id="KW-0732">Signal</keyword>
<evidence type="ECO:0000256" key="2">
    <source>
        <dbReference type="SAM" id="SignalP"/>
    </source>
</evidence>
<dbReference type="STRING" id="3635.A0A1U8IS93"/>
<dbReference type="PaxDb" id="3635-A0A1U8IS93"/>
<evidence type="ECO:0000259" key="3">
    <source>
        <dbReference type="PROSITE" id="PS50235"/>
    </source>
</evidence>
<dbReference type="KEGG" id="ghi:107899684"/>
<dbReference type="GO" id="GO:0016579">
    <property type="term" value="P:protein deubiquitination"/>
    <property type="evidence" value="ECO:0007669"/>
    <property type="project" value="InterPro"/>
</dbReference>
<feature type="chain" id="PRO_5010551461" evidence="2">
    <location>
        <begin position="19"/>
        <end position="76"/>
    </location>
</feature>
<dbReference type="Pfam" id="PF00443">
    <property type="entry name" value="UCH"/>
    <property type="match status" value="1"/>
</dbReference>
<gene>
    <name evidence="5" type="primary">LOC107899684</name>
</gene>
<dbReference type="InterPro" id="IPR018200">
    <property type="entry name" value="USP_CS"/>
</dbReference>
<dbReference type="GeneID" id="107899684"/>
<evidence type="ECO:0000256" key="1">
    <source>
        <dbReference type="ARBA" id="ARBA00009085"/>
    </source>
</evidence>
<dbReference type="OrthoDB" id="420187at2759"/>
<reference evidence="5" key="2">
    <citation type="submission" date="2025-08" db="UniProtKB">
        <authorList>
            <consortium name="RefSeq"/>
        </authorList>
    </citation>
    <scope>IDENTIFICATION</scope>
</reference>
<dbReference type="PROSITE" id="PS50235">
    <property type="entry name" value="USP_3"/>
    <property type="match status" value="1"/>
</dbReference>